<name>A0A9W9N7Y8_9EURO</name>
<evidence type="ECO:0000256" key="5">
    <source>
        <dbReference type="ARBA" id="ARBA00023002"/>
    </source>
</evidence>
<dbReference type="InterPro" id="IPR001128">
    <property type="entry name" value="Cyt_P450"/>
</dbReference>
<reference evidence="10" key="1">
    <citation type="submission" date="2022-11" db="EMBL/GenBank/DDBJ databases">
        <authorList>
            <person name="Petersen C."/>
        </authorList>
    </citation>
    <scope>NUCLEOTIDE SEQUENCE</scope>
    <source>
        <strain evidence="10">IBT 19713</strain>
    </source>
</reference>
<keyword evidence="4 8" id="KW-0479">Metal-binding</keyword>
<comment type="caution">
    <text evidence="10">The sequence shown here is derived from an EMBL/GenBank/DDBJ whole genome shotgun (WGS) entry which is preliminary data.</text>
</comment>
<dbReference type="GO" id="GO:0004497">
    <property type="term" value="F:monooxygenase activity"/>
    <property type="evidence" value="ECO:0007669"/>
    <property type="project" value="UniProtKB-KW"/>
</dbReference>
<reference evidence="10" key="2">
    <citation type="journal article" date="2023" name="IMA Fungus">
        <title>Comparative genomic study of the Penicillium genus elucidates a diverse pangenome and 15 lateral gene transfer events.</title>
        <authorList>
            <person name="Petersen C."/>
            <person name="Sorensen T."/>
            <person name="Nielsen M.R."/>
            <person name="Sondergaard T.E."/>
            <person name="Sorensen J.L."/>
            <person name="Fitzpatrick D.A."/>
            <person name="Frisvad J.C."/>
            <person name="Nielsen K.L."/>
        </authorList>
    </citation>
    <scope>NUCLEOTIDE SEQUENCE</scope>
    <source>
        <strain evidence="10">IBT 19713</strain>
    </source>
</reference>
<evidence type="ECO:0000256" key="1">
    <source>
        <dbReference type="ARBA" id="ARBA00001971"/>
    </source>
</evidence>
<evidence type="ECO:0000256" key="2">
    <source>
        <dbReference type="ARBA" id="ARBA00010617"/>
    </source>
</evidence>
<feature type="binding site" description="axial binding residue" evidence="8">
    <location>
        <position position="458"/>
    </location>
    <ligand>
        <name>heme</name>
        <dbReference type="ChEBI" id="CHEBI:30413"/>
    </ligand>
    <ligandPart>
        <name>Fe</name>
        <dbReference type="ChEBI" id="CHEBI:18248"/>
    </ligandPart>
</feature>
<comment type="cofactor">
    <cofactor evidence="1 8">
        <name>heme</name>
        <dbReference type="ChEBI" id="CHEBI:30413"/>
    </cofactor>
</comment>
<dbReference type="AlphaFoldDB" id="A0A9W9N7Y8"/>
<dbReference type="Proteomes" id="UP001150941">
    <property type="component" value="Unassembled WGS sequence"/>
</dbReference>
<dbReference type="SUPFAM" id="SSF48264">
    <property type="entry name" value="Cytochrome P450"/>
    <property type="match status" value="1"/>
</dbReference>
<keyword evidence="3 8" id="KW-0349">Heme</keyword>
<comment type="similarity">
    <text evidence="2 9">Belongs to the cytochrome P450 family.</text>
</comment>
<sequence>MAMLTGLLETPYFTPGVCIALLVILISSVWDDLSTEVPPQRSAARWEELVESIQQEGKGAMVPVCTYVDHGGGQSVFQVMTPSHPTIILHPKYIDEVKAHPDLHFLEAIRKNFFANRVPGFEGFHAGGGSEKGDRILVDAVRVNLTQALGSLTTPLMKETALTLDEHFPPTKEWTPYIFARELPYAVGRISTLIFLGERAARNKEWVNVAVNYTIDAFDAARALRMWPAIMRPLVHHFLPYMNKVRAHLKVGRAIVQEEIERRAAIREGRLPAEETPHTHSDSLDWFTNLATRYGEPYDLMTGQMGLSLAAIHTTSNLLTNVVYDLAAHPEYFQPLREEIKAVLEEDGKLKKTSLLKLKLLDSILKESQRMHPVNLTSLIRIASKKITLSDGNIIPKGAITAISAHVVNEDESIYPNAATYDGYRFLKKRQQPGHEHRHQLVTTTAESFGFGHGVHACPGRFFASNESKIVLLQLLLKYDWKFQDGVTRPKNLEFATESVPDPTLAVLFRAREPEVDLGRFYDLGV</sequence>
<evidence type="ECO:0000256" key="4">
    <source>
        <dbReference type="ARBA" id="ARBA00022723"/>
    </source>
</evidence>
<evidence type="ECO:0000256" key="8">
    <source>
        <dbReference type="PIRSR" id="PIRSR602401-1"/>
    </source>
</evidence>
<keyword evidence="7 9" id="KW-0503">Monooxygenase</keyword>
<evidence type="ECO:0000256" key="7">
    <source>
        <dbReference type="ARBA" id="ARBA00023033"/>
    </source>
</evidence>
<dbReference type="EMBL" id="JAPQKS010000009">
    <property type="protein sequence ID" value="KAJ5214934.1"/>
    <property type="molecule type" value="Genomic_DNA"/>
</dbReference>
<evidence type="ECO:0000256" key="3">
    <source>
        <dbReference type="ARBA" id="ARBA00022617"/>
    </source>
</evidence>
<keyword evidence="6 8" id="KW-0408">Iron</keyword>
<protein>
    <submittedName>
        <fullName evidence="10">Uncharacterized protein</fullName>
    </submittedName>
</protein>
<proteinExistence type="inferred from homology"/>
<gene>
    <name evidence="10" type="ORF">N7468_010613</name>
</gene>
<dbReference type="Pfam" id="PF00067">
    <property type="entry name" value="p450"/>
    <property type="match status" value="1"/>
</dbReference>
<dbReference type="PANTHER" id="PTHR46206:SF2">
    <property type="entry name" value="CYTOCHROME P450 MONOOXYGENASE AUSG-RELATED"/>
    <property type="match status" value="1"/>
</dbReference>
<accession>A0A9W9N7Y8</accession>
<dbReference type="PRINTS" id="PR00463">
    <property type="entry name" value="EP450I"/>
</dbReference>
<evidence type="ECO:0000313" key="11">
    <source>
        <dbReference type="Proteomes" id="UP001150941"/>
    </source>
</evidence>
<dbReference type="InterPro" id="IPR036396">
    <property type="entry name" value="Cyt_P450_sf"/>
</dbReference>
<dbReference type="InterPro" id="IPR002401">
    <property type="entry name" value="Cyt_P450_E_grp-I"/>
</dbReference>
<keyword evidence="5 9" id="KW-0560">Oxidoreductase</keyword>
<dbReference type="GO" id="GO:0020037">
    <property type="term" value="F:heme binding"/>
    <property type="evidence" value="ECO:0007669"/>
    <property type="project" value="InterPro"/>
</dbReference>
<dbReference type="Gene3D" id="1.10.630.10">
    <property type="entry name" value="Cytochrome P450"/>
    <property type="match status" value="1"/>
</dbReference>
<dbReference type="GO" id="GO:0043386">
    <property type="term" value="P:mycotoxin biosynthetic process"/>
    <property type="evidence" value="ECO:0007669"/>
    <property type="project" value="UniProtKB-ARBA"/>
</dbReference>
<dbReference type="RefSeq" id="XP_058325431.1">
    <property type="nucleotide sequence ID" value="XM_058479908.1"/>
</dbReference>
<dbReference type="PROSITE" id="PS00086">
    <property type="entry name" value="CYTOCHROME_P450"/>
    <property type="match status" value="1"/>
</dbReference>
<evidence type="ECO:0000313" key="10">
    <source>
        <dbReference type="EMBL" id="KAJ5214934.1"/>
    </source>
</evidence>
<dbReference type="GeneID" id="83207212"/>
<evidence type="ECO:0000256" key="6">
    <source>
        <dbReference type="ARBA" id="ARBA00023004"/>
    </source>
</evidence>
<dbReference type="GO" id="GO:0016705">
    <property type="term" value="F:oxidoreductase activity, acting on paired donors, with incorporation or reduction of molecular oxygen"/>
    <property type="evidence" value="ECO:0007669"/>
    <property type="project" value="InterPro"/>
</dbReference>
<dbReference type="GO" id="GO:0005506">
    <property type="term" value="F:iron ion binding"/>
    <property type="evidence" value="ECO:0007669"/>
    <property type="project" value="InterPro"/>
</dbReference>
<evidence type="ECO:0000256" key="9">
    <source>
        <dbReference type="RuleBase" id="RU000461"/>
    </source>
</evidence>
<dbReference type="PANTHER" id="PTHR46206">
    <property type="entry name" value="CYTOCHROME P450"/>
    <property type="match status" value="1"/>
</dbReference>
<organism evidence="10 11">
    <name type="scientific">Penicillium chermesinum</name>
    <dbReference type="NCBI Taxonomy" id="63820"/>
    <lineage>
        <taxon>Eukaryota</taxon>
        <taxon>Fungi</taxon>
        <taxon>Dikarya</taxon>
        <taxon>Ascomycota</taxon>
        <taxon>Pezizomycotina</taxon>
        <taxon>Eurotiomycetes</taxon>
        <taxon>Eurotiomycetidae</taxon>
        <taxon>Eurotiales</taxon>
        <taxon>Aspergillaceae</taxon>
        <taxon>Penicillium</taxon>
    </lineage>
</organism>
<dbReference type="InterPro" id="IPR017972">
    <property type="entry name" value="Cyt_P450_CS"/>
</dbReference>
<dbReference type="CDD" id="cd11041">
    <property type="entry name" value="CYP503A1-like"/>
    <property type="match status" value="1"/>
</dbReference>
<keyword evidence="11" id="KW-1185">Reference proteome</keyword>
<dbReference type="OrthoDB" id="1844152at2759"/>